<keyword evidence="1" id="KW-0547">Nucleotide-binding</keyword>
<evidence type="ECO:0000256" key="3">
    <source>
        <dbReference type="ARBA" id="ARBA00023134"/>
    </source>
</evidence>
<gene>
    <name evidence="5" type="ORF">UFOPK4071_00935</name>
</gene>
<accession>A0A6J7QDN0</accession>
<organism evidence="5">
    <name type="scientific">freshwater metagenome</name>
    <dbReference type="NCBI Taxonomy" id="449393"/>
    <lineage>
        <taxon>unclassified sequences</taxon>
        <taxon>metagenomes</taxon>
        <taxon>ecological metagenomes</taxon>
    </lineage>
</organism>
<dbReference type="InterPro" id="IPR006297">
    <property type="entry name" value="EF-4"/>
</dbReference>
<protein>
    <submittedName>
        <fullName evidence="5">Unannotated protein</fullName>
    </submittedName>
</protein>
<dbReference type="GO" id="GO:0005525">
    <property type="term" value="F:GTP binding"/>
    <property type="evidence" value="ECO:0007669"/>
    <property type="project" value="UniProtKB-KW"/>
</dbReference>
<dbReference type="PANTHER" id="PTHR43512">
    <property type="entry name" value="TRANSLATION FACTOR GUF1-RELATED"/>
    <property type="match status" value="1"/>
</dbReference>
<evidence type="ECO:0000256" key="1">
    <source>
        <dbReference type="ARBA" id="ARBA00022741"/>
    </source>
</evidence>
<feature type="domain" description="GTP-binding protein LepA C-terminal" evidence="4">
    <location>
        <begin position="2"/>
        <end position="67"/>
    </location>
</feature>
<evidence type="ECO:0000256" key="2">
    <source>
        <dbReference type="ARBA" id="ARBA00022917"/>
    </source>
</evidence>
<name>A0A6J7QDN0_9ZZZZ</name>
<keyword evidence="3" id="KW-0342">GTP-binding</keyword>
<dbReference type="InterPro" id="IPR038363">
    <property type="entry name" value="LepA_C_sf"/>
</dbReference>
<dbReference type="EMBL" id="CAFBPF010000114">
    <property type="protein sequence ID" value="CAB5015171.1"/>
    <property type="molecule type" value="Genomic_DNA"/>
</dbReference>
<dbReference type="AlphaFoldDB" id="A0A6J7QDN0"/>
<dbReference type="InterPro" id="IPR013842">
    <property type="entry name" value="LepA_CTD"/>
</dbReference>
<dbReference type="Gene3D" id="3.30.70.2570">
    <property type="entry name" value="Elongation factor 4, C-terminal domain"/>
    <property type="match status" value="1"/>
</dbReference>
<dbReference type="GO" id="GO:0006412">
    <property type="term" value="P:translation"/>
    <property type="evidence" value="ECO:0007669"/>
    <property type="project" value="UniProtKB-KW"/>
</dbReference>
<evidence type="ECO:0000259" key="4">
    <source>
        <dbReference type="Pfam" id="PF06421"/>
    </source>
</evidence>
<keyword evidence="2" id="KW-0648">Protein biosynthesis</keyword>
<sequence length="71" mass="7936">MPIQAAVGGRVIARETVKAKRKDVLAKCYGGDITRKRKLLDRQKEGKKRMKQIGRVEVPQEAFVAALSLDD</sequence>
<dbReference type="Pfam" id="PF06421">
    <property type="entry name" value="LepA_C"/>
    <property type="match status" value="1"/>
</dbReference>
<proteinExistence type="predicted"/>
<reference evidence="5" key="1">
    <citation type="submission" date="2020-05" db="EMBL/GenBank/DDBJ databases">
        <authorList>
            <person name="Chiriac C."/>
            <person name="Salcher M."/>
            <person name="Ghai R."/>
            <person name="Kavagutti S V."/>
        </authorList>
    </citation>
    <scope>NUCLEOTIDE SEQUENCE</scope>
</reference>
<dbReference type="GO" id="GO:0045727">
    <property type="term" value="P:positive regulation of translation"/>
    <property type="evidence" value="ECO:0007669"/>
    <property type="project" value="TreeGrafter"/>
</dbReference>
<dbReference type="GO" id="GO:0043022">
    <property type="term" value="F:ribosome binding"/>
    <property type="evidence" value="ECO:0007669"/>
    <property type="project" value="TreeGrafter"/>
</dbReference>
<dbReference type="PANTHER" id="PTHR43512:SF4">
    <property type="entry name" value="TRANSLATION FACTOR GUF1 HOMOLOG, CHLOROPLASTIC"/>
    <property type="match status" value="1"/>
</dbReference>
<evidence type="ECO:0000313" key="5">
    <source>
        <dbReference type="EMBL" id="CAB5015171.1"/>
    </source>
</evidence>